<keyword evidence="2" id="KW-1185">Reference proteome</keyword>
<evidence type="ECO:0008006" key="3">
    <source>
        <dbReference type="Google" id="ProtNLM"/>
    </source>
</evidence>
<dbReference type="InterPro" id="IPR021678">
    <property type="entry name" value="DUF3263"/>
</dbReference>
<evidence type="ECO:0000313" key="2">
    <source>
        <dbReference type="Proteomes" id="UP000217209"/>
    </source>
</evidence>
<accession>A0A1Q2HZ48</accession>
<dbReference type="KEGG" id="cgv:CGLAU_10940"/>
<dbReference type="Pfam" id="PF11662">
    <property type="entry name" value="DUF3263"/>
    <property type="match status" value="1"/>
</dbReference>
<sequence length="82" mass="9159">MVMLYILGMLSQTDIAVLDFAAHAPRSLGAREEAIQRELGITPVRYYQRLNALLDSPDALESSPQLVRRLQRLRDASFNGAS</sequence>
<dbReference type="Proteomes" id="UP000217209">
    <property type="component" value="Chromosome"/>
</dbReference>
<dbReference type="AlphaFoldDB" id="A0A1Q2HZ48"/>
<name>A0A1Q2HZ48_9CORY</name>
<evidence type="ECO:0000313" key="1">
    <source>
        <dbReference type="EMBL" id="AQQ16122.1"/>
    </source>
</evidence>
<organism evidence="1 2">
    <name type="scientific">Corynebacterium glaucum</name>
    <dbReference type="NCBI Taxonomy" id="187491"/>
    <lineage>
        <taxon>Bacteria</taxon>
        <taxon>Bacillati</taxon>
        <taxon>Actinomycetota</taxon>
        <taxon>Actinomycetes</taxon>
        <taxon>Mycobacteriales</taxon>
        <taxon>Corynebacteriaceae</taxon>
        <taxon>Corynebacterium</taxon>
    </lineage>
</organism>
<proteinExistence type="predicted"/>
<dbReference type="EMBL" id="CP019688">
    <property type="protein sequence ID" value="AQQ16122.1"/>
    <property type="molecule type" value="Genomic_DNA"/>
</dbReference>
<protein>
    <recommendedName>
        <fullName evidence="3">DUF3263 domain-containing protein</fullName>
    </recommendedName>
</protein>
<reference evidence="1 2" key="1">
    <citation type="submission" date="2016-12" db="EMBL/GenBank/DDBJ databases">
        <authorList>
            <person name="Song W.-J."/>
            <person name="Kurnit D.M."/>
        </authorList>
    </citation>
    <scope>NUCLEOTIDE SEQUENCE [LARGE SCALE GENOMIC DNA]</scope>
    <source>
        <strain evidence="1 2">DSM 30827</strain>
    </source>
</reference>
<gene>
    <name evidence="1" type="ORF">CGLAU_10940</name>
</gene>